<feature type="non-terminal residue" evidence="1">
    <location>
        <position position="1"/>
    </location>
</feature>
<protein>
    <submittedName>
        <fullName evidence="1">Uncharacterized protein</fullName>
    </submittedName>
</protein>
<evidence type="ECO:0000313" key="1">
    <source>
        <dbReference type="EMBL" id="OMP68292.1"/>
    </source>
</evidence>
<name>A0A1V2ABS5_9BACI</name>
<keyword evidence="2" id="KW-1185">Reference proteome</keyword>
<dbReference type="Proteomes" id="UP000188613">
    <property type="component" value="Unassembled WGS sequence"/>
</dbReference>
<organism evidence="1 2">
    <name type="scientific">Domibacillus epiphyticus</name>
    <dbReference type="NCBI Taxonomy" id="1714355"/>
    <lineage>
        <taxon>Bacteria</taxon>
        <taxon>Bacillati</taxon>
        <taxon>Bacillota</taxon>
        <taxon>Bacilli</taxon>
        <taxon>Bacillales</taxon>
        <taxon>Bacillaceae</taxon>
        <taxon>Domibacillus</taxon>
    </lineage>
</organism>
<accession>A0A1V2ABS5</accession>
<dbReference type="AlphaFoldDB" id="A0A1V2ABS5"/>
<evidence type="ECO:0000313" key="2">
    <source>
        <dbReference type="Proteomes" id="UP000188613"/>
    </source>
</evidence>
<dbReference type="EMBL" id="MSFI01000004">
    <property type="protein sequence ID" value="OMP68292.1"/>
    <property type="molecule type" value="Genomic_DNA"/>
</dbReference>
<comment type="caution">
    <text evidence="1">The sequence shown here is derived from an EMBL/GenBank/DDBJ whole genome shotgun (WGS) entry which is preliminary data.</text>
</comment>
<reference evidence="1 2" key="1">
    <citation type="submission" date="2016-12" db="EMBL/GenBank/DDBJ databases">
        <title>Domibacillus sp. SAB 38T whole genome sequencing.</title>
        <authorList>
            <person name="Verma A."/>
            <person name="Ojha A.K."/>
            <person name="Krishnamurthi S."/>
        </authorList>
    </citation>
    <scope>NUCLEOTIDE SEQUENCE [LARGE SCALE GENOMIC DNA]</scope>
    <source>
        <strain evidence="1 2">SAB 38</strain>
    </source>
</reference>
<proteinExistence type="predicted"/>
<sequence length="86" mass="10157">GISIESLIQNVDVFNDFVQFSKINFCALSFMTAKQSYHLSILKSIYFIENIFLIKYSNEIKSLNRHQIRNVELLIYHVIQLKVNFI</sequence>
<gene>
    <name evidence="1" type="ORF">BTO28_02445</name>
</gene>